<evidence type="ECO:0000256" key="5">
    <source>
        <dbReference type="ARBA" id="ARBA00022536"/>
    </source>
</evidence>
<feature type="disulfide bond" evidence="11">
    <location>
        <begin position="302"/>
        <end position="311"/>
    </location>
</feature>
<dbReference type="GO" id="GO:0016020">
    <property type="term" value="C:membrane"/>
    <property type="evidence" value="ECO:0007669"/>
    <property type="project" value="InterPro"/>
</dbReference>
<dbReference type="GO" id="GO:0005737">
    <property type="term" value="C:cytoplasm"/>
    <property type="evidence" value="ECO:0007669"/>
    <property type="project" value="UniProtKB-SubCell"/>
</dbReference>
<comment type="subcellular location">
    <subcellularLocation>
        <location evidence="1">Cytoplasm</location>
    </subcellularLocation>
    <subcellularLocation>
        <location evidence="2">Secreted</location>
    </subcellularLocation>
</comment>
<dbReference type="KEGG" id="lgi:LOTGIDRAFT_158014"/>
<dbReference type="PROSITE" id="PS00022">
    <property type="entry name" value="EGF_1"/>
    <property type="match status" value="1"/>
</dbReference>
<evidence type="ECO:0000259" key="14">
    <source>
        <dbReference type="PROSITE" id="PS50026"/>
    </source>
</evidence>
<dbReference type="SMART" id="SM00137">
    <property type="entry name" value="MAM"/>
    <property type="match status" value="1"/>
</dbReference>
<dbReference type="GeneID" id="20237595"/>
<evidence type="ECO:0000259" key="15">
    <source>
        <dbReference type="PROSITE" id="PS50060"/>
    </source>
</evidence>
<gene>
    <name evidence="16" type="ORF">LOTGIDRAFT_158014</name>
</gene>
<evidence type="ECO:0000313" key="17">
    <source>
        <dbReference type="Proteomes" id="UP000030746"/>
    </source>
</evidence>
<dbReference type="Gene3D" id="2.60.120.200">
    <property type="match status" value="1"/>
</dbReference>
<dbReference type="PROSITE" id="PS50026">
    <property type="entry name" value="EGF_3"/>
    <property type="match status" value="1"/>
</dbReference>
<feature type="compositionally biased region" description="Low complexity" evidence="12">
    <location>
        <begin position="40"/>
        <end position="106"/>
    </location>
</feature>
<keyword evidence="10" id="KW-0325">Glycoprotein</keyword>
<keyword evidence="4" id="KW-0964">Secreted</keyword>
<keyword evidence="7" id="KW-0677">Repeat</keyword>
<evidence type="ECO:0000256" key="11">
    <source>
        <dbReference type="PROSITE-ProRule" id="PRU00076"/>
    </source>
</evidence>
<feature type="transmembrane region" description="Helical" evidence="13">
    <location>
        <begin position="447"/>
        <end position="466"/>
    </location>
</feature>
<dbReference type="Gene3D" id="2.10.25.10">
    <property type="entry name" value="Laminin"/>
    <property type="match status" value="1"/>
</dbReference>
<evidence type="ECO:0000256" key="3">
    <source>
        <dbReference type="ARBA" id="ARBA00022490"/>
    </source>
</evidence>
<dbReference type="OMA" id="DNTEYHT"/>
<feature type="domain" description="EGF-like" evidence="14">
    <location>
        <begin position="276"/>
        <end position="312"/>
    </location>
</feature>
<proteinExistence type="predicted"/>
<accession>V4CFC5</accession>
<dbReference type="SUPFAM" id="SSF57196">
    <property type="entry name" value="EGF/Laminin"/>
    <property type="match status" value="1"/>
</dbReference>
<keyword evidence="3" id="KW-0963">Cytoplasm</keyword>
<reference evidence="16 17" key="1">
    <citation type="journal article" date="2013" name="Nature">
        <title>Insights into bilaterian evolution from three spiralian genomes.</title>
        <authorList>
            <person name="Simakov O."/>
            <person name="Marletaz F."/>
            <person name="Cho S.J."/>
            <person name="Edsinger-Gonzales E."/>
            <person name="Havlak P."/>
            <person name="Hellsten U."/>
            <person name="Kuo D.H."/>
            <person name="Larsson T."/>
            <person name="Lv J."/>
            <person name="Arendt D."/>
            <person name="Savage R."/>
            <person name="Osoegawa K."/>
            <person name="de Jong P."/>
            <person name="Grimwood J."/>
            <person name="Chapman J.A."/>
            <person name="Shapiro H."/>
            <person name="Aerts A."/>
            <person name="Otillar R.P."/>
            <person name="Terry A.Y."/>
            <person name="Boore J.L."/>
            <person name="Grigoriev I.V."/>
            <person name="Lindberg D.R."/>
            <person name="Seaver E.C."/>
            <person name="Weisblat D.A."/>
            <person name="Putnam N.H."/>
            <person name="Rokhsar D.S."/>
        </authorList>
    </citation>
    <scope>NUCLEOTIDE SEQUENCE [LARGE SCALE GENOMIC DNA]</scope>
</reference>
<dbReference type="FunFam" id="2.10.25.10:FF:000425">
    <property type="entry name" value="Eyes shut homolog"/>
    <property type="match status" value="1"/>
</dbReference>
<evidence type="ECO:0000256" key="10">
    <source>
        <dbReference type="ARBA" id="ARBA00023180"/>
    </source>
</evidence>
<keyword evidence="17" id="KW-1185">Reference proteome</keyword>
<dbReference type="CTD" id="20237595"/>
<dbReference type="SMART" id="SM00181">
    <property type="entry name" value="EGF"/>
    <property type="match status" value="1"/>
</dbReference>
<feature type="compositionally biased region" description="Low complexity" evidence="12">
    <location>
        <begin position="1"/>
        <end position="33"/>
    </location>
</feature>
<evidence type="ECO:0000256" key="8">
    <source>
        <dbReference type="ARBA" id="ARBA00022837"/>
    </source>
</evidence>
<dbReference type="InterPro" id="IPR013320">
    <property type="entry name" value="ConA-like_dom_sf"/>
</dbReference>
<dbReference type="InterPro" id="IPR000998">
    <property type="entry name" value="MAM_dom"/>
</dbReference>
<keyword evidence="13" id="KW-0812">Transmembrane</keyword>
<evidence type="ECO:0000256" key="13">
    <source>
        <dbReference type="SAM" id="Phobius"/>
    </source>
</evidence>
<evidence type="ECO:0000313" key="16">
    <source>
        <dbReference type="EMBL" id="ESP00720.1"/>
    </source>
</evidence>
<organism evidence="16 17">
    <name type="scientific">Lottia gigantea</name>
    <name type="common">Giant owl limpet</name>
    <dbReference type="NCBI Taxonomy" id="225164"/>
    <lineage>
        <taxon>Eukaryota</taxon>
        <taxon>Metazoa</taxon>
        <taxon>Spiralia</taxon>
        <taxon>Lophotrochozoa</taxon>
        <taxon>Mollusca</taxon>
        <taxon>Gastropoda</taxon>
        <taxon>Patellogastropoda</taxon>
        <taxon>Lottioidea</taxon>
        <taxon>Lottiidae</taxon>
        <taxon>Lottia</taxon>
    </lineage>
</organism>
<dbReference type="PROSITE" id="PS50060">
    <property type="entry name" value="MAM_2"/>
    <property type="match status" value="1"/>
</dbReference>
<dbReference type="EMBL" id="KB200701">
    <property type="protein sequence ID" value="ESP00720.1"/>
    <property type="molecule type" value="Genomic_DNA"/>
</dbReference>
<dbReference type="OrthoDB" id="5944977at2759"/>
<evidence type="ECO:0000256" key="9">
    <source>
        <dbReference type="ARBA" id="ARBA00023157"/>
    </source>
</evidence>
<protein>
    <recommendedName>
        <fullName evidence="18">EGF-like domain-containing protein</fullName>
    </recommendedName>
</protein>
<keyword evidence="5 11" id="KW-0245">EGF-like domain</keyword>
<evidence type="ECO:0008006" key="18">
    <source>
        <dbReference type="Google" id="ProtNLM"/>
    </source>
</evidence>
<dbReference type="RefSeq" id="XP_009048839.1">
    <property type="nucleotide sequence ID" value="XM_009050591.1"/>
</dbReference>
<evidence type="ECO:0000256" key="2">
    <source>
        <dbReference type="ARBA" id="ARBA00004613"/>
    </source>
</evidence>
<keyword evidence="13" id="KW-0472">Membrane</keyword>
<dbReference type="AlphaFoldDB" id="V4CFC5"/>
<evidence type="ECO:0000256" key="6">
    <source>
        <dbReference type="ARBA" id="ARBA00022729"/>
    </source>
</evidence>
<sequence length="516" mass="55715">MPTSAPTKPTTKPTKPTAKPTKPTAKPTKPTIKPTKKPTSKPTNPTTKPTAKPTMPTSKPTKPTTKPTKPTAKPTKPTAKPTKPTKKPTMPTSAPTNAPTPSLPTTKQPSTEPPATVATSIQCGFDKDVCGFNLASDPDSLPWLIGNSSGPTTDFSPNKGRYLYFSFNREIPSDKDLLAHMTSGKVDGHTYKCLLLRYKTSSNRSDIFNINIRDKSKTVLSKWTLSNQVINKWDLIEITLPDDQNLQLQFEGLVMMDTKGYLAIDDWHLAQSLCKEKPRCLANPCKNQGTCKESLKSYVCVCSEEFSGTNCETAITTRNPTTKKSQITARTLVTAQPLPSSSMSSKPPLVSLRTAVIGTLPTSTDKISSAQTGKTQQTETLNPGSTQPHPITLGTAIPQSTEQLPTINLSMTAHTLVTAEQITTTGSSVNETATESYGEALTKGETYALIAGGSLAVVVILSCLIARCYKKSSFKGGDIYDDTYGKEYNGLPSSTDVKNPQDSELTVLNYTTHQHL</sequence>
<dbReference type="STRING" id="225164.V4CFC5"/>
<keyword evidence="8" id="KW-0106">Calcium</keyword>
<dbReference type="SUPFAM" id="SSF49899">
    <property type="entry name" value="Concanavalin A-like lectins/glucanases"/>
    <property type="match status" value="1"/>
</dbReference>
<feature type="region of interest" description="Disordered" evidence="12">
    <location>
        <begin position="1"/>
        <end position="117"/>
    </location>
</feature>
<dbReference type="HOGENOM" id="CLU_528168_0_0_1"/>
<dbReference type="Proteomes" id="UP000030746">
    <property type="component" value="Unassembled WGS sequence"/>
</dbReference>
<dbReference type="PRINTS" id="PR01217">
    <property type="entry name" value="PRICHEXTENSN"/>
</dbReference>
<evidence type="ECO:0000256" key="1">
    <source>
        <dbReference type="ARBA" id="ARBA00004496"/>
    </source>
</evidence>
<comment type="caution">
    <text evidence="11">Lacks conserved residue(s) required for the propagation of feature annotation.</text>
</comment>
<evidence type="ECO:0000256" key="7">
    <source>
        <dbReference type="ARBA" id="ARBA00022737"/>
    </source>
</evidence>
<feature type="compositionally biased region" description="Polar residues" evidence="12">
    <location>
        <begin position="363"/>
        <end position="389"/>
    </location>
</feature>
<keyword evidence="6" id="KW-0732">Signal</keyword>
<evidence type="ECO:0000256" key="4">
    <source>
        <dbReference type="ARBA" id="ARBA00022525"/>
    </source>
</evidence>
<name>V4CFC5_LOTGI</name>
<dbReference type="CDD" id="cd00054">
    <property type="entry name" value="EGF_CA"/>
    <property type="match status" value="1"/>
</dbReference>
<evidence type="ECO:0000256" key="12">
    <source>
        <dbReference type="SAM" id="MobiDB-lite"/>
    </source>
</evidence>
<keyword evidence="9 11" id="KW-1015">Disulfide bond</keyword>
<dbReference type="InterPro" id="IPR000742">
    <property type="entry name" value="EGF"/>
</dbReference>
<dbReference type="Pfam" id="PF00008">
    <property type="entry name" value="EGF"/>
    <property type="match status" value="1"/>
</dbReference>
<dbReference type="GO" id="GO:0005576">
    <property type="term" value="C:extracellular region"/>
    <property type="evidence" value="ECO:0007669"/>
    <property type="project" value="UniProtKB-SubCell"/>
</dbReference>
<keyword evidence="13" id="KW-1133">Transmembrane helix</keyword>
<dbReference type="Pfam" id="PF00629">
    <property type="entry name" value="MAM"/>
    <property type="match status" value="1"/>
</dbReference>
<feature type="domain" description="MAM" evidence="15">
    <location>
        <begin position="121"/>
        <end position="276"/>
    </location>
</feature>
<feature type="region of interest" description="Disordered" evidence="12">
    <location>
        <begin position="363"/>
        <end position="394"/>
    </location>
</feature>